<comment type="caution">
    <text evidence="1">The sequence shown here is derived from an EMBL/GenBank/DDBJ whole genome shotgun (WGS) entry which is preliminary data.</text>
</comment>
<name>A0A0R1QW18_9LACO</name>
<protein>
    <recommendedName>
        <fullName evidence="3">WxL domain-containing protein</fullName>
    </recommendedName>
</protein>
<keyword evidence="2" id="KW-1185">Reference proteome</keyword>
<dbReference type="Proteomes" id="UP000050872">
    <property type="component" value="Unassembled WGS sequence"/>
</dbReference>
<evidence type="ECO:0000313" key="1">
    <source>
        <dbReference type="EMBL" id="KRL45563.1"/>
    </source>
</evidence>
<accession>A0A0R1QW18</accession>
<organism evidence="1 2">
    <name type="scientific">Companilactobacillus mindensis DSM 14500</name>
    <dbReference type="NCBI Taxonomy" id="1423770"/>
    <lineage>
        <taxon>Bacteria</taxon>
        <taxon>Bacillati</taxon>
        <taxon>Bacillota</taxon>
        <taxon>Bacilli</taxon>
        <taxon>Lactobacillales</taxon>
        <taxon>Lactobacillaceae</taxon>
        <taxon>Companilactobacillus</taxon>
    </lineage>
</organism>
<proteinExistence type="predicted"/>
<evidence type="ECO:0008006" key="3">
    <source>
        <dbReference type="Google" id="ProtNLM"/>
    </source>
</evidence>
<gene>
    <name evidence="1" type="ORF">FD29_GL000148</name>
</gene>
<dbReference type="PATRIC" id="fig|1423770.3.peg.147"/>
<evidence type="ECO:0000313" key="2">
    <source>
        <dbReference type="Proteomes" id="UP000050872"/>
    </source>
</evidence>
<dbReference type="Gene3D" id="2.60.120.200">
    <property type="match status" value="1"/>
</dbReference>
<sequence>MAFDTGDVYKAAPEGVALNDYMDYTAQFTTNKDSMKNQATIYRANSATYNNPYDIIQMMNGTDKTQLSSIWGTRSYDSDSANPKIDNYFDLKNKQSVSAWLYFGDRDPYKDVDYNSSDTAKNLPDGLAFVLQNDSRGKNAISYGANDGKLAYGQTLGVWGSGNSDASVNSSVLSIGSGAIKNSFALEFDNLRNSTVSTESNSKDDYFDGMKKQNSDITKGQHMAWGYPGASTIETSTVGSIPTNFDASQNTYLSNKYRPLFSISSYYYYGMNHQGVLPGLYFSGDSQLNKVWHHFTLNYTPPESGSTMATVQYIFNDKNYDGTPTEFNEWDKNTVKIDISKLMTLDIGNSNPDPYKVRWGFTASTGSQYSAPSPFAIVIQEMPNVANIEVSTKLFDLSEYNAADNTWEREISDLDRKGSNESSNNPKYNVANGDKLRFEYDLNYISGFAGTGDEIATTLNLPDSVDFSADPETDLGKDDIIGQIKYANFAADEDNQTIPIYASEVSTDSDGNQVLHLNLHKMDTANQTAKIELFGKAQAKTTPTTVKGEHANYKSIHFIDDALSPSFIINDPLQLSTKDDLNLGTINTKDLNNNQVNLNLTADYQNGSKFDKNNFTLYTEIDGQQLNSTVVSTTDQQTTYDIANNIGNSTQLTAEYLGVGEHTIKVWAVDYLNRTSTPITYNVVVQGTQLSLDIDPEYFFQDINSQSSKGYVNRKGVWKVKVNSTDTPWTLTASADPLTLKTDSTQELGPLFYRDKSGNDQSLVDQSPIIASDNNADPTTKVTDIGGNWGIEDGILLESIGVKQAGEYGSIINWNLINSL</sequence>
<reference evidence="1 2" key="1">
    <citation type="journal article" date="2015" name="Genome Announc.">
        <title>Expanding the biotechnology potential of lactobacilli through comparative genomics of 213 strains and associated genera.</title>
        <authorList>
            <person name="Sun Z."/>
            <person name="Harris H.M."/>
            <person name="McCann A."/>
            <person name="Guo C."/>
            <person name="Argimon S."/>
            <person name="Zhang W."/>
            <person name="Yang X."/>
            <person name="Jeffery I.B."/>
            <person name="Cooney J.C."/>
            <person name="Kagawa T.F."/>
            <person name="Liu W."/>
            <person name="Song Y."/>
            <person name="Salvetti E."/>
            <person name="Wrobel A."/>
            <person name="Rasinkangas P."/>
            <person name="Parkhill J."/>
            <person name="Rea M.C."/>
            <person name="O'Sullivan O."/>
            <person name="Ritari J."/>
            <person name="Douillard F.P."/>
            <person name="Paul Ross R."/>
            <person name="Yang R."/>
            <person name="Briner A.E."/>
            <person name="Felis G.E."/>
            <person name="de Vos W.M."/>
            <person name="Barrangou R."/>
            <person name="Klaenhammer T.R."/>
            <person name="Caufield P.W."/>
            <person name="Cui Y."/>
            <person name="Zhang H."/>
            <person name="O'Toole P.W."/>
        </authorList>
    </citation>
    <scope>NUCLEOTIDE SEQUENCE [LARGE SCALE GENOMIC DNA]</scope>
    <source>
        <strain evidence="1 2">DSM 14500</strain>
    </source>
</reference>
<dbReference type="EMBL" id="AZEZ01000011">
    <property type="protein sequence ID" value="KRL45563.1"/>
    <property type="molecule type" value="Genomic_DNA"/>
</dbReference>
<dbReference type="STRING" id="1423770.FD29_GL000148"/>
<dbReference type="AlphaFoldDB" id="A0A0R1QW18"/>